<organism evidence="1 2">
    <name type="scientific">Mucilaginibacter gotjawali</name>
    <dbReference type="NCBI Taxonomy" id="1550579"/>
    <lineage>
        <taxon>Bacteria</taxon>
        <taxon>Pseudomonadati</taxon>
        <taxon>Bacteroidota</taxon>
        <taxon>Sphingobacteriia</taxon>
        <taxon>Sphingobacteriales</taxon>
        <taxon>Sphingobacteriaceae</taxon>
        <taxon>Mucilaginibacter</taxon>
    </lineage>
</organism>
<dbReference type="EMBL" id="AP017313">
    <property type="protein sequence ID" value="BAU53563.1"/>
    <property type="molecule type" value="Genomic_DNA"/>
</dbReference>
<dbReference type="OrthoDB" id="1454369at2"/>
<dbReference type="AlphaFoldDB" id="A0A110B2K9"/>
<dbReference type="Proteomes" id="UP000218263">
    <property type="component" value="Chromosome"/>
</dbReference>
<name>A0A110B2K9_9SPHI</name>
<proteinExistence type="predicted"/>
<reference evidence="1 2" key="1">
    <citation type="submission" date="2015-12" db="EMBL/GenBank/DDBJ databases">
        <title>Genome sequence of Mucilaginibacter gotjawali.</title>
        <authorList>
            <person name="Lee J.S."/>
            <person name="Lee K.C."/>
            <person name="Kim K.K."/>
            <person name="Lee B.W."/>
        </authorList>
    </citation>
    <scope>NUCLEOTIDE SEQUENCE [LARGE SCALE GENOMIC DNA]</scope>
    <source>
        <strain evidence="1 2">SA3-7</strain>
    </source>
</reference>
<protein>
    <submittedName>
        <fullName evidence="1">Uncharacterized protein</fullName>
    </submittedName>
</protein>
<evidence type="ECO:0000313" key="2">
    <source>
        <dbReference type="Proteomes" id="UP000218263"/>
    </source>
</evidence>
<gene>
    <name evidence="1" type="ORF">MgSA37_01732</name>
</gene>
<accession>A0A110B2K9</accession>
<dbReference type="RefSeq" id="WP_096351176.1">
    <property type="nucleotide sequence ID" value="NZ_AP017313.1"/>
</dbReference>
<sequence length="241" mass="28085">MEVHHHPELPHGEKKRFKEYVLEFLMIFLAVTMGFIAENIREHLSDNAKESEYITGMIKNLGVDTIRLKEVIKETDVQIKGFDSLINVSKNKLVEIPVQDSLYLMTSRYIFYANDFKNDDITLTQLRNAGGYRLIKDNNVLDSIAEYESRIKDIDDEFNGVVRSLEKARDNANFIFDLHAGHVFKFHPTSTPLLITNDKVKIYNYYNSCWYALLAIDGYEHMLKEHLKYTTHLIAYLKKGI</sequence>
<keyword evidence="2" id="KW-1185">Reference proteome</keyword>
<dbReference type="KEGG" id="mgot:MgSA37_01732"/>
<evidence type="ECO:0000313" key="1">
    <source>
        <dbReference type="EMBL" id="BAU53563.1"/>
    </source>
</evidence>